<dbReference type="InterPro" id="IPR036396">
    <property type="entry name" value="Cyt_P450_sf"/>
</dbReference>
<dbReference type="EnsemblPlants" id="QL03p073634:mrna">
    <property type="protein sequence ID" value="QL03p073634:mrna"/>
    <property type="gene ID" value="QL03p073634"/>
</dbReference>
<dbReference type="InParanoid" id="A0A7N2LC83"/>
<dbReference type="Proteomes" id="UP000594261">
    <property type="component" value="Chromosome 3"/>
</dbReference>
<accession>A0A7N2LC83</accession>
<evidence type="ECO:0000313" key="1">
    <source>
        <dbReference type="EnsemblPlants" id="QL03p073634:mrna"/>
    </source>
</evidence>
<dbReference type="SUPFAM" id="SSF48264">
    <property type="entry name" value="Cytochrome P450"/>
    <property type="match status" value="1"/>
</dbReference>
<dbReference type="GO" id="GO:0005506">
    <property type="term" value="F:iron ion binding"/>
    <property type="evidence" value="ECO:0007669"/>
    <property type="project" value="InterPro"/>
</dbReference>
<dbReference type="GO" id="GO:0004497">
    <property type="term" value="F:monooxygenase activity"/>
    <property type="evidence" value="ECO:0007669"/>
    <property type="project" value="InterPro"/>
</dbReference>
<keyword evidence="2" id="KW-1185">Reference proteome</keyword>
<organism evidence="1 2">
    <name type="scientific">Quercus lobata</name>
    <name type="common">Valley oak</name>
    <dbReference type="NCBI Taxonomy" id="97700"/>
    <lineage>
        <taxon>Eukaryota</taxon>
        <taxon>Viridiplantae</taxon>
        <taxon>Streptophyta</taxon>
        <taxon>Embryophyta</taxon>
        <taxon>Tracheophyta</taxon>
        <taxon>Spermatophyta</taxon>
        <taxon>Magnoliopsida</taxon>
        <taxon>eudicotyledons</taxon>
        <taxon>Gunneridae</taxon>
        <taxon>Pentapetalae</taxon>
        <taxon>rosids</taxon>
        <taxon>fabids</taxon>
        <taxon>Fagales</taxon>
        <taxon>Fagaceae</taxon>
        <taxon>Quercus</taxon>
    </lineage>
</organism>
<dbReference type="EMBL" id="LRBV02000003">
    <property type="status" value="NOT_ANNOTATED_CDS"/>
    <property type="molecule type" value="Genomic_DNA"/>
</dbReference>
<dbReference type="AlphaFoldDB" id="A0A7N2LC83"/>
<protein>
    <submittedName>
        <fullName evidence="1">Uncharacterized protein</fullName>
    </submittedName>
</protein>
<dbReference type="Gene3D" id="1.10.630.10">
    <property type="entry name" value="Cytochrome P450"/>
    <property type="match status" value="1"/>
</dbReference>
<reference evidence="1" key="2">
    <citation type="submission" date="2021-01" db="UniProtKB">
        <authorList>
            <consortium name="EnsemblPlants"/>
        </authorList>
    </citation>
    <scope>IDENTIFICATION</scope>
</reference>
<dbReference type="Gramene" id="QL03p073634:mrna">
    <property type="protein sequence ID" value="QL03p073634:mrna"/>
    <property type="gene ID" value="QL03p073634"/>
</dbReference>
<proteinExistence type="predicted"/>
<evidence type="ECO:0000313" key="2">
    <source>
        <dbReference type="Proteomes" id="UP000594261"/>
    </source>
</evidence>
<reference evidence="1 2" key="1">
    <citation type="journal article" date="2016" name="G3 (Bethesda)">
        <title>First Draft Assembly and Annotation of the Genome of a California Endemic Oak Quercus lobata Nee (Fagaceae).</title>
        <authorList>
            <person name="Sork V.L."/>
            <person name="Fitz-Gibbon S.T."/>
            <person name="Puiu D."/>
            <person name="Crepeau M."/>
            <person name="Gugger P.F."/>
            <person name="Sherman R."/>
            <person name="Stevens K."/>
            <person name="Langley C.H."/>
            <person name="Pellegrini M."/>
            <person name="Salzberg S.L."/>
        </authorList>
    </citation>
    <scope>NUCLEOTIDE SEQUENCE [LARGE SCALE GENOMIC DNA]</scope>
    <source>
        <strain evidence="1 2">cv. SW786</strain>
    </source>
</reference>
<sequence>MFAELIGNEKPRYRLTEEQVFDQIFTILYSGRTVSNTRKKKPDEPIDWNVYKSMSFTRAVILETSRLATIVNGLLRKTTQDVELNGMFNKLMDSSFQKDREYMFSQGSSTMIQSPIQSLLHSILRDGWIRAWSLTAIASYLELEAGCVLERNWAWLKFLHSFTILLLNTDGRKLRK</sequence>
<dbReference type="GO" id="GO:0020037">
    <property type="term" value="F:heme binding"/>
    <property type="evidence" value="ECO:0007669"/>
    <property type="project" value="InterPro"/>
</dbReference>
<name>A0A7N2LC83_QUELO</name>
<dbReference type="GO" id="GO:0016705">
    <property type="term" value="F:oxidoreductase activity, acting on paired donors, with incorporation or reduction of molecular oxygen"/>
    <property type="evidence" value="ECO:0007669"/>
    <property type="project" value="InterPro"/>
</dbReference>